<feature type="chain" id="PRO_5003305791" description="histidine kinase" evidence="7">
    <location>
        <begin position="22"/>
        <end position="1040"/>
    </location>
</feature>
<dbReference type="SUPFAM" id="SSF47384">
    <property type="entry name" value="Homodimeric domain of signal transducing histidine kinase"/>
    <property type="match status" value="1"/>
</dbReference>
<keyword evidence="4" id="KW-0808">Transferase</keyword>
<name>F3PQN5_9BACE</name>
<keyword evidence="3 6" id="KW-0597">Phosphoprotein</keyword>
<dbReference type="InterPro" id="IPR004358">
    <property type="entry name" value="Sig_transdc_His_kin-like_C"/>
</dbReference>
<dbReference type="RefSeq" id="WP_009124268.1">
    <property type="nucleotide sequence ID" value="NZ_GL882619.1"/>
</dbReference>
<dbReference type="SUPFAM" id="SSF55785">
    <property type="entry name" value="PYP-like sensor domain (PAS domain)"/>
    <property type="match status" value="1"/>
</dbReference>
<evidence type="ECO:0000256" key="6">
    <source>
        <dbReference type="PROSITE-ProRule" id="PRU00169"/>
    </source>
</evidence>
<feature type="signal peptide" evidence="7">
    <location>
        <begin position="1"/>
        <end position="21"/>
    </location>
</feature>
<dbReference type="Pfam" id="PF02518">
    <property type="entry name" value="HATPase_c"/>
    <property type="match status" value="1"/>
</dbReference>
<proteinExistence type="predicted"/>
<evidence type="ECO:0000256" key="5">
    <source>
        <dbReference type="ARBA" id="ARBA00022777"/>
    </source>
</evidence>
<dbReference type="PANTHER" id="PTHR43047:SF72">
    <property type="entry name" value="OSMOSENSING HISTIDINE PROTEIN KINASE SLN1"/>
    <property type="match status" value="1"/>
</dbReference>
<dbReference type="Pfam" id="PF00512">
    <property type="entry name" value="HisKA"/>
    <property type="match status" value="1"/>
</dbReference>
<dbReference type="HOGENOM" id="CLU_000445_38_0_10"/>
<evidence type="ECO:0000256" key="1">
    <source>
        <dbReference type="ARBA" id="ARBA00000085"/>
    </source>
</evidence>
<dbReference type="InterPro" id="IPR036890">
    <property type="entry name" value="HATPase_C_sf"/>
</dbReference>
<dbReference type="InterPro" id="IPR000700">
    <property type="entry name" value="PAS-assoc_C"/>
</dbReference>
<evidence type="ECO:0000256" key="2">
    <source>
        <dbReference type="ARBA" id="ARBA00012438"/>
    </source>
</evidence>
<dbReference type="Proteomes" id="UP000003416">
    <property type="component" value="Unassembled WGS sequence"/>
</dbReference>
<dbReference type="InterPro" id="IPR003661">
    <property type="entry name" value="HisK_dim/P_dom"/>
</dbReference>
<feature type="modified residue" description="4-aspartylphosphate" evidence="6">
    <location>
        <position position="968"/>
    </location>
</feature>
<dbReference type="SMART" id="SM00388">
    <property type="entry name" value="HisKA"/>
    <property type="match status" value="1"/>
</dbReference>
<dbReference type="EC" id="2.7.13.3" evidence="2"/>
<evidence type="ECO:0000259" key="9">
    <source>
        <dbReference type="PROSITE" id="PS50110"/>
    </source>
</evidence>
<dbReference type="GO" id="GO:0000155">
    <property type="term" value="F:phosphorelay sensor kinase activity"/>
    <property type="evidence" value="ECO:0007669"/>
    <property type="project" value="InterPro"/>
</dbReference>
<dbReference type="CDD" id="cd16922">
    <property type="entry name" value="HATPase_EvgS-ArcB-TorS-like"/>
    <property type="match status" value="1"/>
</dbReference>
<organism evidence="11 12">
    <name type="scientific">Bacteroides fluxus YIT 12057</name>
    <dbReference type="NCBI Taxonomy" id="763034"/>
    <lineage>
        <taxon>Bacteria</taxon>
        <taxon>Pseudomonadati</taxon>
        <taxon>Bacteroidota</taxon>
        <taxon>Bacteroidia</taxon>
        <taxon>Bacteroidales</taxon>
        <taxon>Bacteroidaceae</taxon>
        <taxon>Bacteroides</taxon>
    </lineage>
</organism>
<dbReference type="SUPFAM" id="SSF55874">
    <property type="entry name" value="ATPase domain of HSP90 chaperone/DNA topoisomerase II/histidine kinase"/>
    <property type="match status" value="1"/>
</dbReference>
<dbReference type="GO" id="GO:0005886">
    <property type="term" value="C:plasma membrane"/>
    <property type="evidence" value="ECO:0007669"/>
    <property type="project" value="TreeGrafter"/>
</dbReference>
<keyword evidence="12" id="KW-1185">Reference proteome</keyword>
<keyword evidence="5 11" id="KW-0418">Kinase</keyword>
<keyword evidence="7" id="KW-0732">Signal</keyword>
<dbReference type="GO" id="GO:0009927">
    <property type="term" value="F:histidine phosphotransfer kinase activity"/>
    <property type="evidence" value="ECO:0007669"/>
    <property type="project" value="TreeGrafter"/>
</dbReference>
<sequence>MKNILKITILTICLLAQTCFLTGSNTNTKNIDYILIINTYADSNPWSNSFINPIIRMASQNNKIGIYAAHLKMLTLKSPNNLKAFEENILKELSFRTPKLVIFIGSASFILCDDIDQKWPGIPMLLCGEHDYTGPENLIAQSHALSPEQHIPISQLQNRFNLTLLHAPNYMKENLQLMQQLIPKMNKVIYIGDGTYTCQQNNHDLSKIMRTKHPEMEYEFISAESTSSDSLFTILSQQDPQTTGFLFSSWLRKEDYEGNAIMTTNSYRIIATSSVPLFSLRTIGVQEEGGIVGGYIYNEKKIITHLLNTIKEILDGKPARNIPIYRAENACPVFNYQSLLQRNLDPKRCPRGTIFYNDPPSFWEQYEYTIIGCASFIFLSLLAFQYHRVRVLEKMKRIQQNELATIGKYYNLINNMPILYLLEELEKDASGKIIGVKIVDVNRHLEERFCKKSDIIGKTGNEIFPKSMPQFLHFMNIAMTEKRSVTFSYYHKTVDTFYDIVVNLNGNEQYMDVFCIDSTELHHVQEQLRSINHKLSMALDIANIVPWKWDLQSHTILCDVNKPIELSTHHEEITEEQLSVPDNEYFAKIHKEDLPKVKEAYANLIAGRTQKVKEEYRILNHINGHKHIDWVEAQAGIESYDDQGNPQTLVGSSLVITERKKMEDDLISAKNRAEESNRLKSAFLANMSHEIRTPLNAIVGFSGILASIEEEKEKQEYVSIIENNNALLLQLISDILDLSKIEAGTMEFIYSDFELNKIMAELESSLRLKLPPNKNISLTFEPQLPVCYIHAEHNRLSQIIINLVTNAIKFTDAGSIRFGYEKRNKILYFYVSDTGCGIPKDKKEEIFGRFVKLNNFAQGTGLGLSICRTLVQHMGGEIGLDSAIGKGSTFWFTLPYVPATNVQQQEIKSEPIKIKKQKITILVAEDHDSNYRLIESILKKDYNLIHAWNGAEAVAMFKTYSPQLILMDINMPVMDGYEATKEIRKFSTRLPIIAITAFAYASDEQKVMESGFDAYMSKPINANQLKGQITSILKQHIMFM</sequence>
<dbReference type="PROSITE" id="PS50113">
    <property type="entry name" value="PAC"/>
    <property type="match status" value="1"/>
</dbReference>
<dbReference type="PROSITE" id="PS50110">
    <property type="entry name" value="RESPONSE_REGULATORY"/>
    <property type="match status" value="1"/>
</dbReference>
<gene>
    <name evidence="11" type="ORF">HMPREF9446_01031</name>
</gene>
<dbReference type="Gene3D" id="3.30.450.20">
    <property type="entry name" value="PAS domain"/>
    <property type="match status" value="1"/>
</dbReference>
<dbReference type="SMART" id="SM00448">
    <property type="entry name" value="REC"/>
    <property type="match status" value="1"/>
</dbReference>
<dbReference type="PROSITE" id="PS50109">
    <property type="entry name" value="HIS_KIN"/>
    <property type="match status" value="1"/>
</dbReference>
<dbReference type="SMART" id="SM00387">
    <property type="entry name" value="HATPase_c"/>
    <property type="match status" value="1"/>
</dbReference>
<dbReference type="Pfam" id="PF00072">
    <property type="entry name" value="Response_reg"/>
    <property type="match status" value="1"/>
</dbReference>
<evidence type="ECO:0000256" key="4">
    <source>
        <dbReference type="ARBA" id="ARBA00022679"/>
    </source>
</evidence>
<dbReference type="CDD" id="cd17546">
    <property type="entry name" value="REC_hyHK_CKI1_RcsC-like"/>
    <property type="match status" value="1"/>
</dbReference>
<feature type="domain" description="Response regulatory" evidence="9">
    <location>
        <begin position="920"/>
        <end position="1033"/>
    </location>
</feature>
<dbReference type="EMBL" id="AFBN01000018">
    <property type="protein sequence ID" value="EGF58746.1"/>
    <property type="molecule type" value="Genomic_DNA"/>
</dbReference>
<accession>F3PQN5</accession>
<feature type="domain" description="PAC" evidence="10">
    <location>
        <begin position="612"/>
        <end position="668"/>
    </location>
</feature>
<dbReference type="Gene3D" id="1.10.287.130">
    <property type="match status" value="1"/>
</dbReference>
<evidence type="ECO:0000256" key="7">
    <source>
        <dbReference type="SAM" id="SignalP"/>
    </source>
</evidence>
<dbReference type="AlphaFoldDB" id="F3PQN5"/>
<dbReference type="eggNOG" id="COG2205">
    <property type="taxonomic scope" value="Bacteria"/>
</dbReference>
<evidence type="ECO:0000259" key="8">
    <source>
        <dbReference type="PROSITE" id="PS50109"/>
    </source>
</evidence>
<dbReference type="InterPro" id="IPR035965">
    <property type="entry name" value="PAS-like_dom_sf"/>
</dbReference>
<dbReference type="InterPro" id="IPR011006">
    <property type="entry name" value="CheY-like_superfamily"/>
</dbReference>
<dbReference type="InterPro" id="IPR003594">
    <property type="entry name" value="HATPase_dom"/>
</dbReference>
<dbReference type="PRINTS" id="PR00344">
    <property type="entry name" value="BCTRLSENSOR"/>
</dbReference>
<dbReference type="InterPro" id="IPR036097">
    <property type="entry name" value="HisK_dim/P_sf"/>
</dbReference>
<evidence type="ECO:0000256" key="3">
    <source>
        <dbReference type="ARBA" id="ARBA00022553"/>
    </source>
</evidence>
<reference evidence="11 12" key="1">
    <citation type="submission" date="2011-02" db="EMBL/GenBank/DDBJ databases">
        <authorList>
            <person name="Weinstock G."/>
            <person name="Sodergren E."/>
            <person name="Clifton S."/>
            <person name="Fulton L."/>
            <person name="Fulton B."/>
            <person name="Courtney L."/>
            <person name="Fronick C."/>
            <person name="Harrison M."/>
            <person name="Strong C."/>
            <person name="Farmer C."/>
            <person name="Delahaunty K."/>
            <person name="Markovic C."/>
            <person name="Hall O."/>
            <person name="Minx P."/>
            <person name="Tomlinson C."/>
            <person name="Mitreva M."/>
            <person name="Hou S."/>
            <person name="Chen J."/>
            <person name="Wollam A."/>
            <person name="Pepin K.H."/>
            <person name="Johnson M."/>
            <person name="Bhonagiri V."/>
            <person name="Zhang X."/>
            <person name="Suruliraj S."/>
            <person name="Warren W."/>
            <person name="Chinwalla A."/>
            <person name="Mardis E.R."/>
            <person name="Wilson R.K."/>
        </authorList>
    </citation>
    <scope>NUCLEOTIDE SEQUENCE [LARGE SCALE GENOMIC DNA]</scope>
    <source>
        <strain evidence="11 12">YIT 12057</strain>
    </source>
</reference>
<dbReference type="GeneID" id="86048760"/>
<dbReference type="STRING" id="763034.HMPREF9446_01031"/>
<dbReference type="Gene3D" id="3.40.50.2300">
    <property type="match status" value="3"/>
</dbReference>
<comment type="caution">
    <text evidence="11">The sequence shown here is derived from an EMBL/GenBank/DDBJ whole genome shotgun (WGS) entry which is preliminary data.</text>
</comment>
<dbReference type="CDD" id="cd00082">
    <property type="entry name" value="HisKA"/>
    <property type="match status" value="1"/>
</dbReference>
<evidence type="ECO:0000259" key="10">
    <source>
        <dbReference type="PROSITE" id="PS50113"/>
    </source>
</evidence>
<protein>
    <recommendedName>
        <fullName evidence="2">histidine kinase</fullName>
        <ecNumber evidence="2">2.7.13.3</ecNumber>
    </recommendedName>
</protein>
<dbReference type="InterPro" id="IPR001789">
    <property type="entry name" value="Sig_transdc_resp-reg_receiver"/>
</dbReference>
<dbReference type="PANTHER" id="PTHR43047">
    <property type="entry name" value="TWO-COMPONENT HISTIDINE PROTEIN KINASE"/>
    <property type="match status" value="1"/>
</dbReference>
<dbReference type="eggNOG" id="COG0745">
    <property type="taxonomic scope" value="Bacteria"/>
</dbReference>
<comment type="catalytic activity">
    <reaction evidence="1">
        <text>ATP + protein L-histidine = ADP + protein N-phospho-L-histidine.</text>
        <dbReference type="EC" id="2.7.13.3"/>
    </reaction>
</comment>
<evidence type="ECO:0000313" key="11">
    <source>
        <dbReference type="EMBL" id="EGF58746.1"/>
    </source>
</evidence>
<dbReference type="SUPFAM" id="SSF52172">
    <property type="entry name" value="CheY-like"/>
    <property type="match status" value="1"/>
</dbReference>
<evidence type="ECO:0000313" key="12">
    <source>
        <dbReference type="Proteomes" id="UP000003416"/>
    </source>
</evidence>
<feature type="domain" description="Histidine kinase" evidence="8">
    <location>
        <begin position="686"/>
        <end position="898"/>
    </location>
</feature>
<dbReference type="Gene3D" id="3.30.565.10">
    <property type="entry name" value="Histidine kinase-like ATPase, C-terminal domain"/>
    <property type="match status" value="1"/>
</dbReference>
<dbReference type="InterPro" id="IPR005467">
    <property type="entry name" value="His_kinase_dom"/>
</dbReference>